<keyword evidence="6" id="KW-1185">Reference proteome</keyword>
<dbReference type="InterPro" id="IPR016024">
    <property type="entry name" value="ARM-type_fold"/>
</dbReference>
<dbReference type="GO" id="GO:0007059">
    <property type="term" value="P:chromosome segregation"/>
    <property type="evidence" value="ECO:0007669"/>
    <property type="project" value="UniProtKB-KW"/>
</dbReference>
<evidence type="ECO:0000259" key="4">
    <source>
        <dbReference type="PROSITE" id="PS51425"/>
    </source>
</evidence>
<comment type="similarity">
    <text evidence="1 2">Belongs to the SCC3 family.</text>
</comment>
<organism evidence="5 6">
    <name type="scientific">Salmo trutta</name>
    <name type="common">Brown trout</name>
    <dbReference type="NCBI Taxonomy" id="8032"/>
    <lineage>
        <taxon>Eukaryota</taxon>
        <taxon>Metazoa</taxon>
        <taxon>Chordata</taxon>
        <taxon>Craniata</taxon>
        <taxon>Vertebrata</taxon>
        <taxon>Euteleostomi</taxon>
        <taxon>Actinopterygii</taxon>
        <taxon>Neopterygii</taxon>
        <taxon>Teleostei</taxon>
        <taxon>Protacanthopterygii</taxon>
        <taxon>Salmoniformes</taxon>
        <taxon>Salmonidae</taxon>
        <taxon>Salmoninae</taxon>
        <taxon>Salmo</taxon>
    </lineage>
</organism>
<dbReference type="GO" id="GO:0003682">
    <property type="term" value="F:chromatin binding"/>
    <property type="evidence" value="ECO:0007669"/>
    <property type="project" value="TreeGrafter"/>
</dbReference>
<dbReference type="Ensembl" id="ENSSTUT00000050710.1">
    <property type="protein sequence ID" value="ENSSTUP00000048614.1"/>
    <property type="gene ID" value="ENSSTUG00000020400.1"/>
</dbReference>
<dbReference type="GeneTree" id="ENSGT00950000182972"/>
<dbReference type="GO" id="GO:0051301">
    <property type="term" value="P:cell division"/>
    <property type="evidence" value="ECO:0007669"/>
    <property type="project" value="UniProtKB-UniRule"/>
</dbReference>
<keyword evidence="2" id="KW-0539">Nucleus</keyword>
<dbReference type="InterPro" id="IPR056396">
    <property type="entry name" value="HEAT_SCC3-SA"/>
</dbReference>
<reference evidence="5" key="1">
    <citation type="submission" date="2025-08" db="UniProtKB">
        <authorList>
            <consortium name="Ensembl"/>
        </authorList>
    </citation>
    <scope>IDENTIFICATION</scope>
</reference>
<comment type="subcellular location">
    <subcellularLocation>
        <location evidence="2">Nucleus</location>
    </subcellularLocation>
    <subcellularLocation>
        <location evidence="2">Chromosome</location>
    </subcellularLocation>
    <subcellularLocation>
        <location evidence="2">Chromosome</location>
        <location evidence="2">Centromere</location>
    </subcellularLocation>
</comment>
<evidence type="ECO:0000256" key="3">
    <source>
        <dbReference type="SAM" id="MobiDB-lite"/>
    </source>
</evidence>
<dbReference type="PANTHER" id="PTHR11199">
    <property type="entry name" value="STROMAL ANTIGEN"/>
    <property type="match status" value="1"/>
</dbReference>
<evidence type="ECO:0000256" key="2">
    <source>
        <dbReference type="RuleBase" id="RU369063"/>
    </source>
</evidence>
<dbReference type="GO" id="GO:0000775">
    <property type="term" value="C:chromosome, centromeric region"/>
    <property type="evidence" value="ECO:0007669"/>
    <property type="project" value="UniProtKB-SubCell"/>
</dbReference>
<dbReference type="Pfam" id="PF24571">
    <property type="entry name" value="HEAT_SCC3-SA"/>
    <property type="match status" value="1"/>
</dbReference>
<dbReference type="Pfam" id="PF21581">
    <property type="entry name" value="SCD"/>
    <property type="match status" value="1"/>
</dbReference>
<keyword evidence="2" id="KW-0158">Chromosome</keyword>
<name>A0A673ZMV6_SALTR</name>
<dbReference type="InterPro" id="IPR039662">
    <property type="entry name" value="Cohesin_Scc3/SA"/>
</dbReference>
<dbReference type="PROSITE" id="PS51425">
    <property type="entry name" value="SCD"/>
    <property type="match status" value="1"/>
</dbReference>
<feature type="domain" description="SCD" evidence="4">
    <location>
        <begin position="319"/>
        <end position="404"/>
    </location>
</feature>
<gene>
    <name evidence="5" type="primary">si:ch211-269e2.1</name>
</gene>
<keyword evidence="2" id="KW-0159">Chromosome partition</keyword>
<dbReference type="GO" id="GO:0008278">
    <property type="term" value="C:cohesin complex"/>
    <property type="evidence" value="ECO:0007669"/>
    <property type="project" value="UniProtKB-UniRule"/>
</dbReference>
<protein>
    <recommendedName>
        <fullName evidence="2">Cohesin subunit SA</fullName>
    </recommendedName>
    <alternativeName>
        <fullName evidence="2">SCC3 homolog</fullName>
    </alternativeName>
    <alternativeName>
        <fullName evidence="2">Stromal antigen</fullName>
    </alternativeName>
</protein>
<comment type="function">
    <text evidence="2">Component of cohesin complex, a complex required for the cohesion of sister chromatids after DNA replication. The cohesin complex apparently forms a large proteinaceous ring within which sister chromatids can be trapped. At anaphase, the complex is cleaved and dissociates from chromatin, allowing sister chromatids to segregate.</text>
</comment>
<evidence type="ECO:0000256" key="1">
    <source>
        <dbReference type="ARBA" id="ARBA00005486"/>
    </source>
</evidence>
<dbReference type="Pfam" id="PF08514">
    <property type="entry name" value="STAG"/>
    <property type="match status" value="1"/>
</dbReference>
<dbReference type="GO" id="GO:0000785">
    <property type="term" value="C:chromatin"/>
    <property type="evidence" value="ECO:0007669"/>
    <property type="project" value="UniProtKB-UniRule"/>
</dbReference>
<evidence type="ECO:0000313" key="6">
    <source>
        <dbReference type="Proteomes" id="UP000472277"/>
    </source>
</evidence>
<dbReference type="PANTHER" id="PTHR11199:SF2">
    <property type="entry name" value="COHESIN SUBUNIT SA"/>
    <property type="match status" value="1"/>
</dbReference>
<comment type="subunit">
    <text evidence="2">Part of the cohesin complex which is composed of a heterodimer between a SMC1 protein (SMC1A or SMC1B) and SMC3, which are attached via their hinge domain, and RAD21 which link them at their heads, and one STAG protein.</text>
</comment>
<feature type="region of interest" description="Disordered" evidence="3">
    <location>
        <begin position="30"/>
        <end position="73"/>
    </location>
</feature>
<evidence type="ECO:0000313" key="5">
    <source>
        <dbReference type="Ensembl" id="ENSSTUP00000048614.1"/>
    </source>
</evidence>
<dbReference type="InterPro" id="IPR013721">
    <property type="entry name" value="STAG"/>
</dbReference>
<dbReference type="InterPro" id="IPR020839">
    <property type="entry name" value="SCD"/>
</dbReference>
<keyword evidence="2" id="KW-0131">Cell cycle</keyword>
<dbReference type="GO" id="GO:0005634">
    <property type="term" value="C:nucleus"/>
    <property type="evidence" value="ECO:0007669"/>
    <property type="project" value="UniProtKB-SubCell"/>
</dbReference>
<dbReference type="SUPFAM" id="SSF48371">
    <property type="entry name" value="ARM repeat"/>
    <property type="match status" value="1"/>
</dbReference>
<reference evidence="5" key="2">
    <citation type="submission" date="2025-09" db="UniProtKB">
        <authorList>
            <consortium name="Ensembl"/>
        </authorList>
    </citation>
    <scope>IDENTIFICATION</scope>
</reference>
<proteinExistence type="inferred from homology"/>
<dbReference type="Proteomes" id="UP000472277">
    <property type="component" value="Chromosome 20"/>
</dbReference>
<accession>A0A673ZMV6</accession>
<dbReference type="GO" id="GO:0007062">
    <property type="term" value="P:sister chromatid cohesion"/>
    <property type="evidence" value="ECO:0007669"/>
    <property type="project" value="UniProtKB-UniRule"/>
</dbReference>
<keyword evidence="2" id="KW-0132">Cell division</keyword>
<dbReference type="AlphaFoldDB" id="A0A673ZMV6"/>
<sequence>MIAEPTVTSRSSVQNENLAVDANFSGAVNHTVGGAGNENSQKSLRGKRRARGGSENAKRRHTKVTNGSLGRAQNRHLKHGDIEAVTLFEVVTMGRSAMQAVVDDWIEAYITDRDSGLLDLISFFIQCSGCKGLVTAEMFQSRQDDVMRKMVEELDEGSGLQYKKFLAFPWILTVTWPMDMDSGEYPLTMSGPYWRRFRGEFCEFVSVLVTQCQYNVIFDSYLMDTLISLLTELSDSRVRAFRHTCTLAAMKLLSSLIGVALSLSVSIENSQRLGEVERTKTSGRRNSPRLERIHRKTTELQDRRVEIENMMDAIFKGVFLKRYRDVLPEIRSMCMEELAVWMKLYSPVFLTDSYLKYMGWMMHDKLPDVRLKCVLGLQGLYGDPLLLPKLDLFNSRFKDRMISMTLDKDHEVAVQTLRLLTLISQSADEVINPEDYKQLFQLVYSSHRPLATTAGELLYTRSVQWVAPLLRHLTSERGRMRLCCTSTRTLHQHVVYLVDSLWDCAGAMLKDWSSLTSLLLQDPSTQDAGQCVSGFPLAGNCRLSAVVSAREKKSQVDDCGRLTEHFLKVLPQLLIKYSGSPETVASLLKIPQYLHPDSPNAEFPQVSLLENMEAVLELHTDPAVLEAAARSYLSLCGEESAWHHLARPVRDAVVQCWADRLAALLGDTLQVGTEMPCEKTGEILSTLKKLTAFHNAQDLSRWGLYEQVFPLLSVEIIHGGLPTQVDNITPLTVEALQCVSYSVLWNLNTSRETLTSREKAVAQRSQMRALCEKCLRCLSHNDQSVKEQAFLSLCDVLTAHNYQLQVWDPSSYGPLLYTPDPKLQRALLAFILEHVFTGAEYDSHSRGSDVESGEGRLEELHRRRSLLAGYCKLIVHGVLEMSMAADLFKYYMKYYNNFGDIIKETLSRTRQMDKIESARTLVLCLQQLFLRLKQEQDSGVTCSSGVQTFSSIKELARRFSLTFGWDQTKSRESLALIHRDGIEFVFQGFVQRAEKPSPPYLSYLTILSEFSSKLLRPDKKIVYTYLQRYVSEQTISNREECWLPLIYYRASLLATGAEGEDAVSFISSDTLKQPSLANRSRSPSVRHSPTADEYNRSINYVFDPGSPEDRKPEVELGPIVREPPPTIVISEEPFHANEELDVDTVEVDL</sequence>